<dbReference type="Gene3D" id="3.40.1110.10">
    <property type="entry name" value="Calcium-transporting ATPase, cytoplasmic domain N"/>
    <property type="match status" value="1"/>
</dbReference>
<dbReference type="FunFam" id="2.70.150.10:FF:000002">
    <property type="entry name" value="Copper-transporting ATPase 1, putative"/>
    <property type="match status" value="1"/>
</dbReference>
<dbReference type="GO" id="GO:0016887">
    <property type="term" value="F:ATP hydrolysis activity"/>
    <property type="evidence" value="ECO:0007669"/>
    <property type="project" value="InterPro"/>
</dbReference>
<keyword evidence="9" id="KW-1278">Translocase</keyword>
<dbReference type="InterPro" id="IPR036163">
    <property type="entry name" value="HMA_dom_sf"/>
</dbReference>
<dbReference type="FunFam" id="3.40.50.1000:FF:000020">
    <property type="entry name" value="Probable cation-transporting P-type ATPase"/>
    <property type="match status" value="1"/>
</dbReference>
<dbReference type="PANTHER" id="PTHR43520">
    <property type="entry name" value="ATP7, ISOFORM B"/>
    <property type="match status" value="1"/>
</dbReference>
<dbReference type="InterPro" id="IPR027256">
    <property type="entry name" value="P-typ_ATPase_IB"/>
</dbReference>
<dbReference type="InterPro" id="IPR023299">
    <property type="entry name" value="ATPase_P-typ_cyto_dom_N"/>
</dbReference>
<evidence type="ECO:0000256" key="1">
    <source>
        <dbReference type="ARBA" id="ARBA00004651"/>
    </source>
</evidence>
<dbReference type="NCBIfam" id="TIGR01494">
    <property type="entry name" value="ATPase_P-type"/>
    <property type="match status" value="1"/>
</dbReference>
<dbReference type="Gene3D" id="3.30.70.100">
    <property type="match status" value="1"/>
</dbReference>
<feature type="transmembrane region" description="Helical" evidence="13">
    <location>
        <begin position="342"/>
        <end position="364"/>
    </location>
</feature>
<dbReference type="PROSITE" id="PS00154">
    <property type="entry name" value="ATPASE_E1_E2"/>
    <property type="match status" value="1"/>
</dbReference>
<comment type="similarity">
    <text evidence="2 13">Belongs to the cation transport ATPase (P-type) (TC 3.A.3) family. Type IB subfamily.</text>
</comment>
<dbReference type="SFLD" id="SFLDS00003">
    <property type="entry name" value="Haloacid_Dehalogenase"/>
    <property type="match status" value="1"/>
</dbReference>
<proteinExistence type="inferred from homology"/>
<name>A0A1I6GNQ2_9GAMM</name>
<dbReference type="InterPro" id="IPR023298">
    <property type="entry name" value="ATPase_P-typ_TM_dom_sf"/>
</dbReference>
<keyword evidence="12 13" id="KW-0472">Membrane</keyword>
<feature type="transmembrane region" description="Helical" evidence="13">
    <location>
        <begin position="126"/>
        <end position="144"/>
    </location>
</feature>
<evidence type="ECO:0000313" key="16">
    <source>
        <dbReference type="Proteomes" id="UP000199424"/>
    </source>
</evidence>
<dbReference type="Gene3D" id="2.70.150.10">
    <property type="entry name" value="Calcium-transporting ATPase, cytoplasmic transduction domain A"/>
    <property type="match status" value="1"/>
</dbReference>
<feature type="transmembrane region" description="Helical" evidence="13">
    <location>
        <begin position="156"/>
        <end position="177"/>
    </location>
</feature>
<feature type="transmembrane region" description="Helical" evidence="13">
    <location>
        <begin position="89"/>
        <end position="106"/>
    </location>
</feature>
<dbReference type="SUPFAM" id="SSF55008">
    <property type="entry name" value="HMA, heavy metal-associated domain"/>
    <property type="match status" value="1"/>
</dbReference>
<dbReference type="SUPFAM" id="SSF81653">
    <property type="entry name" value="Calcium ATPase, transduction domain A"/>
    <property type="match status" value="1"/>
</dbReference>
<evidence type="ECO:0000256" key="8">
    <source>
        <dbReference type="ARBA" id="ARBA00022840"/>
    </source>
</evidence>
<evidence type="ECO:0000256" key="13">
    <source>
        <dbReference type="RuleBase" id="RU362081"/>
    </source>
</evidence>
<keyword evidence="10 13" id="KW-1133">Transmembrane helix</keyword>
<organism evidence="15 16">
    <name type="scientific">Pseudidiomarina maritima</name>
    <dbReference type="NCBI Taxonomy" id="519453"/>
    <lineage>
        <taxon>Bacteria</taxon>
        <taxon>Pseudomonadati</taxon>
        <taxon>Pseudomonadota</taxon>
        <taxon>Gammaproteobacteria</taxon>
        <taxon>Alteromonadales</taxon>
        <taxon>Idiomarinaceae</taxon>
        <taxon>Pseudidiomarina</taxon>
    </lineage>
</organism>
<dbReference type="SFLD" id="SFLDF00027">
    <property type="entry name" value="p-type_atpase"/>
    <property type="match status" value="1"/>
</dbReference>
<keyword evidence="11" id="KW-0406">Ion transport</keyword>
<evidence type="ECO:0000256" key="12">
    <source>
        <dbReference type="ARBA" id="ARBA00023136"/>
    </source>
</evidence>
<evidence type="ECO:0000256" key="9">
    <source>
        <dbReference type="ARBA" id="ARBA00022967"/>
    </source>
</evidence>
<keyword evidence="8 13" id="KW-0067">ATP-binding</keyword>
<keyword evidence="7 13" id="KW-0547">Nucleotide-binding</keyword>
<dbReference type="GO" id="GO:0005524">
    <property type="term" value="F:ATP binding"/>
    <property type="evidence" value="ECO:0007669"/>
    <property type="project" value="UniProtKB-UniRule"/>
</dbReference>
<dbReference type="InterPro" id="IPR006121">
    <property type="entry name" value="HMA_dom"/>
</dbReference>
<evidence type="ECO:0000313" key="15">
    <source>
        <dbReference type="EMBL" id="SFR43855.1"/>
    </source>
</evidence>
<reference evidence="16" key="1">
    <citation type="submission" date="2016-10" db="EMBL/GenBank/DDBJ databases">
        <authorList>
            <person name="Varghese N."/>
            <person name="Submissions S."/>
        </authorList>
    </citation>
    <scope>NUCLEOTIDE SEQUENCE [LARGE SCALE GENOMIC DNA]</scope>
    <source>
        <strain evidence="16">CGMCC 1.7285</strain>
    </source>
</reference>
<evidence type="ECO:0000256" key="2">
    <source>
        <dbReference type="ARBA" id="ARBA00006024"/>
    </source>
</evidence>
<dbReference type="Pfam" id="PF00122">
    <property type="entry name" value="E1-E2_ATPase"/>
    <property type="match status" value="1"/>
</dbReference>
<dbReference type="PROSITE" id="PS01229">
    <property type="entry name" value="COF_2"/>
    <property type="match status" value="1"/>
</dbReference>
<dbReference type="InterPro" id="IPR001757">
    <property type="entry name" value="P_typ_ATPase"/>
</dbReference>
<protein>
    <submittedName>
        <fullName evidence="15">Cu+-exporting ATPase</fullName>
    </submittedName>
</protein>
<evidence type="ECO:0000256" key="6">
    <source>
        <dbReference type="ARBA" id="ARBA00022723"/>
    </source>
</evidence>
<evidence type="ECO:0000256" key="3">
    <source>
        <dbReference type="ARBA" id="ARBA00022448"/>
    </source>
</evidence>
<dbReference type="GO" id="GO:0055070">
    <property type="term" value="P:copper ion homeostasis"/>
    <property type="evidence" value="ECO:0007669"/>
    <property type="project" value="TreeGrafter"/>
</dbReference>
<feature type="transmembrane region" description="Helical" evidence="13">
    <location>
        <begin position="189"/>
        <end position="207"/>
    </location>
</feature>
<comment type="subcellular location">
    <subcellularLocation>
        <location evidence="1">Cell membrane</location>
        <topology evidence="1">Multi-pass membrane protein</topology>
    </subcellularLocation>
</comment>
<dbReference type="CDD" id="cd02094">
    <property type="entry name" value="P-type_ATPase_Cu-like"/>
    <property type="match status" value="1"/>
</dbReference>
<dbReference type="InterPro" id="IPR059000">
    <property type="entry name" value="ATPase_P-type_domA"/>
</dbReference>
<accession>A0A1I6GNQ2</accession>
<dbReference type="GO" id="GO:0043682">
    <property type="term" value="F:P-type divalent copper transporter activity"/>
    <property type="evidence" value="ECO:0007669"/>
    <property type="project" value="TreeGrafter"/>
</dbReference>
<dbReference type="SFLD" id="SFLDG00002">
    <property type="entry name" value="C1.7:_P-type_atpase_like"/>
    <property type="match status" value="1"/>
</dbReference>
<dbReference type="FunFam" id="3.30.70.100:FF:000001">
    <property type="entry name" value="ATPase copper transporting beta"/>
    <property type="match status" value="1"/>
</dbReference>
<evidence type="ECO:0000256" key="10">
    <source>
        <dbReference type="ARBA" id="ARBA00022989"/>
    </source>
</evidence>
<dbReference type="InterPro" id="IPR036412">
    <property type="entry name" value="HAD-like_sf"/>
</dbReference>
<keyword evidence="5 13" id="KW-0812">Transmembrane</keyword>
<dbReference type="InterPro" id="IPR017969">
    <property type="entry name" value="Heavy-metal-associated_CS"/>
</dbReference>
<dbReference type="InterPro" id="IPR008250">
    <property type="entry name" value="ATPase_P-typ_transduc_dom_A_sf"/>
</dbReference>
<dbReference type="Pfam" id="PF00702">
    <property type="entry name" value="Hydrolase"/>
    <property type="match status" value="1"/>
</dbReference>
<dbReference type="Pfam" id="PF00403">
    <property type="entry name" value="HMA"/>
    <property type="match status" value="1"/>
</dbReference>
<dbReference type="SUPFAM" id="SSF56784">
    <property type="entry name" value="HAD-like"/>
    <property type="match status" value="1"/>
</dbReference>
<dbReference type="PRINTS" id="PR00943">
    <property type="entry name" value="CUATPASE"/>
</dbReference>
<feature type="transmembrane region" description="Helical" evidence="13">
    <location>
        <begin position="370"/>
        <end position="393"/>
    </location>
</feature>
<dbReference type="SUPFAM" id="SSF81665">
    <property type="entry name" value="Calcium ATPase, transmembrane domain M"/>
    <property type="match status" value="1"/>
</dbReference>
<keyword evidence="3" id="KW-0813">Transport</keyword>
<evidence type="ECO:0000256" key="4">
    <source>
        <dbReference type="ARBA" id="ARBA00022475"/>
    </source>
</evidence>
<dbReference type="CDD" id="cd00371">
    <property type="entry name" value="HMA"/>
    <property type="match status" value="1"/>
</dbReference>
<gene>
    <name evidence="15" type="ORF">SAMN04488070_1012</name>
</gene>
<dbReference type="GO" id="GO:0005886">
    <property type="term" value="C:plasma membrane"/>
    <property type="evidence" value="ECO:0007669"/>
    <property type="project" value="UniProtKB-SubCell"/>
</dbReference>
<evidence type="ECO:0000259" key="14">
    <source>
        <dbReference type="PROSITE" id="PS50846"/>
    </source>
</evidence>
<keyword evidence="6 13" id="KW-0479">Metal-binding</keyword>
<keyword evidence="4 13" id="KW-1003">Cell membrane</keyword>
<dbReference type="NCBIfam" id="TIGR01525">
    <property type="entry name" value="ATPase-IB_hvy"/>
    <property type="match status" value="1"/>
</dbReference>
<dbReference type="AlphaFoldDB" id="A0A1I6GNQ2"/>
<dbReference type="PRINTS" id="PR00119">
    <property type="entry name" value="CATATPASE"/>
</dbReference>
<evidence type="ECO:0000256" key="5">
    <source>
        <dbReference type="ARBA" id="ARBA00022692"/>
    </source>
</evidence>
<keyword evidence="16" id="KW-1185">Reference proteome</keyword>
<dbReference type="InterPro" id="IPR023214">
    <property type="entry name" value="HAD_sf"/>
</dbReference>
<evidence type="ECO:0000256" key="7">
    <source>
        <dbReference type="ARBA" id="ARBA00022741"/>
    </source>
</evidence>
<dbReference type="NCBIfam" id="TIGR01511">
    <property type="entry name" value="ATPase-IB1_Cu"/>
    <property type="match status" value="1"/>
</dbReference>
<dbReference type="Proteomes" id="UP000199424">
    <property type="component" value="Unassembled WGS sequence"/>
</dbReference>
<dbReference type="InterPro" id="IPR018303">
    <property type="entry name" value="ATPase_P-typ_P_site"/>
</dbReference>
<dbReference type="PROSITE" id="PS01047">
    <property type="entry name" value="HMA_1"/>
    <property type="match status" value="1"/>
</dbReference>
<sequence length="744" mass="80066">MTSQKYQLQLSGMSCAGCAKTIERALQEVNGVTSVNVNFANEVAAVEANNVTPQQLVDAVKGSGYDASVIDHSQPEADDPRERAQQIQFYKFIAAAILSTPLLYTMFGHFSWTSAVYVPDWLMNPWVQMALATPVQFVIGWQFYKGSYTALRGGAANMDVLVALGTSAAYFYSVYLAIFASEHVIHEGLYFETSAVLITLILLGKWFEARAKGRSSAAIKQLLNLQPKQALRERADGETEQVDVADLTVGDVIHIKPGQQVPADSEVISGNSAVDESMITGESVPVDKSKGSQLTGGTINKNGFLKAKVTKLGKDSALAQIIQVVEQAQNSKAPIQRLADQVSAIFVPVVLVIALITFLVWAFWYQPGDYGAALESTVAVLVIACPCALGLATPTSIMAGSGRAAQMGVLFKQSEVLEVAHTVTAMVLDKTGTITEGKPKLTDLELNLGELKQFSEAEVKAAIKALEQQSEHPLAQAIVNGIDEDAKVIDMTDFSAHEGRGVSALLHHDGTGVRILLGTQRLMQEQNVDCGNWLVRKDELEQQGKTAMLIGYDNQVIGIVAVADTVRKHAKQAITTLQQRGLKVIMITGDNQRTAEAIAKQVGITDIFAEVLPEHKAEHITKLREQGEIVAMVGDGINDAPALATAHVGIAMGTGTDVALETADIALMRTDLRSLVDALFVSEKTVRNIRQNLFWAFAYNTLGIPVAATGLLAPWLAGGAMALSSVSVVLNALRLQRLPIKHRS</sequence>
<evidence type="ECO:0000256" key="11">
    <source>
        <dbReference type="ARBA" id="ARBA00023065"/>
    </source>
</evidence>
<dbReference type="EMBL" id="FOYU01000001">
    <property type="protein sequence ID" value="SFR43855.1"/>
    <property type="molecule type" value="Genomic_DNA"/>
</dbReference>
<dbReference type="PROSITE" id="PS50846">
    <property type="entry name" value="HMA_2"/>
    <property type="match status" value="1"/>
</dbReference>
<dbReference type="Gene3D" id="3.40.50.1000">
    <property type="entry name" value="HAD superfamily/HAD-like"/>
    <property type="match status" value="1"/>
</dbReference>
<feature type="domain" description="HMA" evidence="14">
    <location>
        <begin position="4"/>
        <end position="68"/>
    </location>
</feature>
<feature type="transmembrane region" description="Helical" evidence="13">
    <location>
        <begin position="692"/>
        <end position="709"/>
    </location>
</feature>
<dbReference type="GO" id="GO:0005507">
    <property type="term" value="F:copper ion binding"/>
    <property type="evidence" value="ECO:0007669"/>
    <property type="project" value="TreeGrafter"/>
</dbReference>
<dbReference type="PANTHER" id="PTHR43520:SF8">
    <property type="entry name" value="P-TYPE CU(+) TRANSPORTER"/>
    <property type="match status" value="1"/>
</dbReference>
<dbReference type="InterPro" id="IPR044492">
    <property type="entry name" value="P_typ_ATPase_HD_dom"/>
</dbReference>
<dbReference type="RefSeq" id="WP_092855934.1">
    <property type="nucleotide sequence ID" value="NZ_FOYU01000001.1"/>
</dbReference>